<accession>A0A2T3ZHR2</accession>
<evidence type="ECO:0000256" key="5">
    <source>
        <dbReference type="ARBA" id="ARBA00023180"/>
    </source>
</evidence>
<name>A0A2T3ZHR2_TRIA4</name>
<gene>
    <name evidence="7" type="ORF">M441DRAFT_87365</name>
</gene>
<dbReference type="InterPro" id="IPR029058">
    <property type="entry name" value="AB_hydrolase_fold"/>
</dbReference>
<evidence type="ECO:0000256" key="4">
    <source>
        <dbReference type="ARBA" id="ARBA00022801"/>
    </source>
</evidence>
<organism evidence="7 8">
    <name type="scientific">Trichoderma asperellum (strain ATCC 204424 / CBS 433.97 / NBRC 101777)</name>
    <dbReference type="NCBI Taxonomy" id="1042311"/>
    <lineage>
        <taxon>Eukaryota</taxon>
        <taxon>Fungi</taxon>
        <taxon>Dikarya</taxon>
        <taxon>Ascomycota</taxon>
        <taxon>Pezizomycotina</taxon>
        <taxon>Sordariomycetes</taxon>
        <taxon>Hypocreomycetidae</taxon>
        <taxon>Hypocreales</taxon>
        <taxon>Hypocreaceae</taxon>
        <taxon>Trichoderma</taxon>
    </lineage>
</organism>
<keyword evidence="8" id="KW-1185">Reference proteome</keyword>
<dbReference type="GO" id="GO:0006508">
    <property type="term" value="P:proteolysis"/>
    <property type="evidence" value="ECO:0007669"/>
    <property type="project" value="UniProtKB-KW"/>
</dbReference>
<evidence type="ECO:0000256" key="1">
    <source>
        <dbReference type="ARBA" id="ARBA00009431"/>
    </source>
</evidence>
<dbReference type="OrthoDB" id="443318at2759"/>
<reference evidence="7 8" key="1">
    <citation type="submission" date="2016-07" db="EMBL/GenBank/DDBJ databases">
        <title>Multiple horizontal gene transfer events from other fungi enriched the ability of initially mycotrophic Trichoderma (Ascomycota) to feed on dead plant biomass.</title>
        <authorList>
            <consortium name="DOE Joint Genome Institute"/>
            <person name="Aerts A."/>
            <person name="Atanasova L."/>
            <person name="Chenthamara K."/>
            <person name="Zhang J."/>
            <person name="Grujic M."/>
            <person name="Henrissat B."/>
            <person name="Kuo A."/>
            <person name="Salamov A."/>
            <person name="Lipzen A."/>
            <person name="Labutti K."/>
            <person name="Barry K."/>
            <person name="Miao Y."/>
            <person name="Rahimi M.J."/>
            <person name="Shen Q."/>
            <person name="Grigoriev I.V."/>
            <person name="Kubicek C.P."/>
            <person name="Druzhinina I.S."/>
        </authorList>
    </citation>
    <scope>NUCLEOTIDE SEQUENCE [LARGE SCALE GENOMIC DNA]</scope>
    <source>
        <strain evidence="7 8">CBS 433.97</strain>
    </source>
</reference>
<dbReference type="PRINTS" id="PR00724">
    <property type="entry name" value="CRBOXYPTASEC"/>
</dbReference>
<evidence type="ECO:0000313" key="8">
    <source>
        <dbReference type="Proteomes" id="UP000240493"/>
    </source>
</evidence>
<dbReference type="SUPFAM" id="SSF53474">
    <property type="entry name" value="alpha/beta-Hydrolases"/>
    <property type="match status" value="1"/>
</dbReference>
<dbReference type="InterPro" id="IPR018202">
    <property type="entry name" value="Ser_caboxypep_ser_AS"/>
</dbReference>
<proteinExistence type="inferred from homology"/>
<keyword evidence="4 6" id="KW-0378">Hydrolase</keyword>
<sequence length="519" mass="57672">MIVSRSAVVSGILLAGNAAAHLRLPPFFPKQHESSARISDGFQLQSFDFGEQRPLAGPKAATASSSEDIFPPFKAGQFTLTPQDDSTCATYGESQWTGTIDVTDSHRLFFWFFDSRNDPANDPIIIWMNGGPGSTSMLGLFNEMGACWLEPGANTTVPNDFAWNNNASVLFLDQPAGVGLSSRAEGSPVPAFDIEGAYDFQTFLNIFFKDVFPDRARLPIHIAAESYGGHYGPVYLNHILDSRRLNSRDAFWGNISSLILVDAVIDFTAPAVGVYEFLCKGFGNHSKIMNDTVCEALGLSVPKIFELGRNCDASSDGHECWGLITYVEEVVNPYYYAEVEAGKRNPFNVHIPCPNWPWCADIRKGNMTAYLNQDHIKKALQFPSSFVFEDIDLDVNSAFVYFKDPFKPTTREVARILDAYRTPNLGDIRVLVLQGNEDYIVNTPGNMWVYDNLRWSGLADYRLAPWRELPERMAATGFWKSSGRLAFVAVDGAGHTVPGDVREGSYRIAQEWLEGGWRA</sequence>
<dbReference type="GO" id="GO:0000324">
    <property type="term" value="C:fungal-type vacuole"/>
    <property type="evidence" value="ECO:0007669"/>
    <property type="project" value="TreeGrafter"/>
</dbReference>
<comment type="similarity">
    <text evidence="1 6">Belongs to the peptidase S10 family.</text>
</comment>
<dbReference type="Gene3D" id="3.40.50.1820">
    <property type="entry name" value="alpha/beta hydrolase"/>
    <property type="match status" value="1"/>
</dbReference>
<keyword evidence="2 6" id="KW-0121">Carboxypeptidase</keyword>
<dbReference type="EMBL" id="KZ679258">
    <property type="protein sequence ID" value="PTB44349.1"/>
    <property type="molecule type" value="Genomic_DNA"/>
</dbReference>
<dbReference type="InterPro" id="IPR001563">
    <property type="entry name" value="Peptidase_S10"/>
</dbReference>
<dbReference type="EC" id="3.4.16.-" evidence="6"/>
<dbReference type="Pfam" id="PF00450">
    <property type="entry name" value="Peptidase_S10"/>
    <property type="match status" value="1"/>
</dbReference>
<dbReference type="Proteomes" id="UP000240493">
    <property type="component" value="Unassembled WGS sequence"/>
</dbReference>
<keyword evidence="5" id="KW-0325">Glycoprotein</keyword>
<keyword evidence="3 6" id="KW-0645">Protease</keyword>
<dbReference type="PANTHER" id="PTHR11802">
    <property type="entry name" value="SERINE PROTEASE FAMILY S10 SERINE CARBOXYPEPTIDASE"/>
    <property type="match status" value="1"/>
</dbReference>
<dbReference type="GO" id="GO:0004185">
    <property type="term" value="F:serine-type carboxypeptidase activity"/>
    <property type="evidence" value="ECO:0007669"/>
    <property type="project" value="UniProtKB-UniRule"/>
</dbReference>
<dbReference type="PROSITE" id="PS00131">
    <property type="entry name" value="CARBOXYPEPT_SER_SER"/>
    <property type="match status" value="1"/>
</dbReference>
<dbReference type="STRING" id="1042311.A0A2T3ZHR2"/>
<dbReference type="Gene3D" id="1.10.287.410">
    <property type="match status" value="1"/>
</dbReference>
<dbReference type="AlphaFoldDB" id="A0A2T3ZHR2"/>
<evidence type="ECO:0000256" key="6">
    <source>
        <dbReference type="RuleBase" id="RU361156"/>
    </source>
</evidence>
<evidence type="ECO:0000313" key="7">
    <source>
        <dbReference type="EMBL" id="PTB44349.1"/>
    </source>
</evidence>
<dbReference type="PANTHER" id="PTHR11802:SF432">
    <property type="entry name" value="Y, PUTATIVE-RELATED"/>
    <property type="match status" value="1"/>
</dbReference>
<evidence type="ECO:0000256" key="3">
    <source>
        <dbReference type="ARBA" id="ARBA00022670"/>
    </source>
</evidence>
<protein>
    <recommendedName>
        <fullName evidence="6">Carboxypeptidase</fullName>
        <ecNumber evidence="6">3.4.16.-</ecNumber>
    </recommendedName>
</protein>
<evidence type="ECO:0000256" key="2">
    <source>
        <dbReference type="ARBA" id="ARBA00022645"/>
    </source>
</evidence>